<dbReference type="PROSITE" id="PS00392">
    <property type="entry name" value="DDC_GAD_HDC_YDC"/>
    <property type="match status" value="1"/>
</dbReference>
<name>A0AAW1DJ14_9HEMI</name>
<keyword evidence="4 6" id="KW-0456">Lyase</keyword>
<evidence type="ECO:0000256" key="6">
    <source>
        <dbReference type="RuleBase" id="RU000382"/>
    </source>
</evidence>
<feature type="modified residue" description="N6-(pyridoxal phosphate)lysine" evidence="5">
    <location>
        <position position="303"/>
    </location>
</feature>
<evidence type="ECO:0000313" key="7">
    <source>
        <dbReference type="EMBL" id="KAK9510841.1"/>
    </source>
</evidence>
<evidence type="ECO:0000256" key="1">
    <source>
        <dbReference type="ARBA" id="ARBA00001933"/>
    </source>
</evidence>
<keyword evidence="3 5" id="KW-0663">Pyridoxal phosphate</keyword>
<dbReference type="FunFam" id="1.20.1340.10:FF:000001">
    <property type="entry name" value="Histidine decarboxylase"/>
    <property type="match status" value="1"/>
</dbReference>
<comment type="similarity">
    <text evidence="2 6">Belongs to the group II decarboxylase family.</text>
</comment>
<dbReference type="GO" id="GO:0019752">
    <property type="term" value="P:carboxylic acid metabolic process"/>
    <property type="evidence" value="ECO:0007669"/>
    <property type="project" value="InterPro"/>
</dbReference>
<dbReference type="SUPFAM" id="SSF53383">
    <property type="entry name" value="PLP-dependent transferases"/>
    <property type="match status" value="1"/>
</dbReference>
<accession>A0AAW1DJ14</accession>
<evidence type="ECO:0000256" key="5">
    <source>
        <dbReference type="PIRSR" id="PIRSR602129-50"/>
    </source>
</evidence>
<evidence type="ECO:0000256" key="4">
    <source>
        <dbReference type="ARBA" id="ARBA00023239"/>
    </source>
</evidence>
<dbReference type="Gene3D" id="3.90.1150.10">
    <property type="entry name" value="Aspartate Aminotransferase, domain 1"/>
    <property type="match status" value="1"/>
</dbReference>
<evidence type="ECO:0008006" key="9">
    <source>
        <dbReference type="Google" id="ProtNLM"/>
    </source>
</evidence>
<proteinExistence type="inferred from homology"/>
<keyword evidence="8" id="KW-1185">Reference proteome</keyword>
<dbReference type="GO" id="GO:0006584">
    <property type="term" value="P:catecholamine metabolic process"/>
    <property type="evidence" value="ECO:0007669"/>
    <property type="project" value="TreeGrafter"/>
</dbReference>
<dbReference type="GO" id="GO:0005737">
    <property type="term" value="C:cytoplasm"/>
    <property type="evidence" value="ECO:0007669"/>
    <property type="project" value="TreeGrafter"/>
</dbReference>
<organism evidence="7 8">
    <name type="scientific">Rhynocoris fuscipes</name>
    <dbReference type="NCBI Taxonomy" id="488301"/>
    <lineage>
        <taxon>Eukaryota</taxon>
        <taxon>Metazoa</taxon>
        <taxon>Ecdysozoa</taxon>
        <taxon>Arthropoda</taxon>
        <taxon>Hexapoda</taxon>
        <taxon>Insecta</taxon>
        <taxon>Pterygota</taxon>
        <taxon>Neoptera</taxon>
        <taxon>Paraneoptera</taxon>
        <taxon>Hemiptera</taxon>
        <taxon>Heteroptera</taxon>
        <taxon>Panheteroptera</taxon>
        <taxon>Cimicomorpha</taxon>
        <taxon>Reduviidae</taxon>
        <taxon>Harpactorinae</taxon>
        <taxon>Harpactorini</taxon>
        <taxon>Rhynocoris</taxon>
    </lineage>
</organism>
<sequence length="513" mass="58338">MDPEEFKKFAKEAIDYIVDYNENIRERNVLPNVQPGYLRKLLPTEVPENAERWTEIIPDIERYIMPGITHWNSPMFNAYFPAGNSYPSIVGDILSAGIGCVGFNWMTSPACTELEVIVLDWLAKLINLPEHFLASSSGPGGGIIQTSGSEGILVALITAKDKMVRRMQTKFPDLDDGIIKAKLVAYSSDQSNSAIEKAGLLGSMKVRLLPCDNMGRLPANLLQEAITEDRNKGLIPCFVIATLGTTGTCGFDDLTQLGEVCHREKLWLHVDAAYAGAAFMCPEYQYLMAGVEYADSYNMNPHKWMLVNFDCSAFWIKNRNDLTNAFTVERIYLKDRNDTKEKYAPDFRNWEIPLGRRFRALKLWLTMRLYGVTNLQNFIRKQCSVAKHFESLVLQDCRFELITPASMGLVCFRLKGEDSLSKELLNMITDKRELYMNAGIFHGKYFLRYAISSRFMEIKDVEVGWNMIVSHAELLLARSRIIGNIITVNHNDEKKTDKTWENMLDEPILTING</sequence>
<reference evidence="7 8" key="1">
    <citation type="submission" date="2022-12" db="EMBL/GenBank/DDBJ databases">
        <title>Chromosome-level genome assembly of true bugs.</title>
        <authorList>
            <person name="Ma L."/>
            <person name="Li H."/>
        </authorList>
    </citation>
    <scope>NUCLEOTIDE SEQUENCE [LARGE SCALE GENOMIC DNA]</scope>
    <source>
        <strain evidence="7">Lab_2022b</strain>
    </source>
</reference>
<dbReference type="InterPro" id="IPR015424">
    <property type="entry name" value="PyrdxlP-dep_Trfase"/>
</dbReference>
<dbReference type="InterPro" id="IPR010977">
    <property type="entry name" value="Aromatic_deC"/>
</dbReference>
<dbReference type="GO" id="GO:0030170">
    <property type="term" value="F:pyridoxal phosphate binding"/>
    <property type="evidence" value="ECO:0007669"/>
    <property type="project" value="InterPro"/>
</dbReference>
<dbReference type="PANTHER" id="PTHR11999">
    <property type="entry name" value="GROUP II PYRIDOXAL-5-PHOSPHATE DECARBOXYLASE"/>
    <property type="match status" value="1"/>
</dbReference>
<dbReference type="GO" id="GO:0006520">
    <property type="term" value="P:amino acid metabolic process"/>
    <property type="evidence" value="ECO:0007669"/>
    <property type="project" value="InterPro"/>
</dbReference>
<dbReference type="InterPro" id="IPR015421">
    <property type="entry name" value="PyrdxlP-dep_Trfase_major"/>
</dbReference>
<comment type="cofactor">
    <cofactor evidence="1 5 6">
        <name>pyridoxal 5'-phosphate</name>
        <dbReference type="ChEBI" id="CHEBI:597326"/>
    </cofactor>
</comment>
<dbReference type="InterPro" id="IPR015422">
    <property type="entry name" value="PyrdxlP-dep_Trfase_small"/>
</dbReference>
<dbReference type="InterPro" id="IPR021115">
    <property type="entry name" value="Pyridoxal-P_BS"/>
</dbReference>
<dbReference type="PRINTS" id="PR00800">
    <property type="entry name" value="YHDCRBOXLASE"/>
</dbReference>
<evidence type="ECO:0000256" key="3">
    <source>
        <dbReference type="ARBA" id="ARBA00022898"/>
    </source>
</evidence>
<dbReference type="Pfam" id="PF00282">
    <property type="entry name" value="Pyridoxal_deC"/>
    <property type="match status" value="1"/>
</dbReference>
<dbReference type="EMBL" id="JAPXFL010000002">
    <property type="protein sequence ID" value="KAK9510841.1"/>
    <property type="molecule type" value="Genomic_DNA"/>
</dbReference>
<dbReference type="Gene3D" id="3.40.640.10">
    <property type="entry name" value="Type I PLP-dependent aspartate aminotransferase-like (Major domain)"/>
    <property type="match status" value="1"/>
</dbReference>
<gene>
    <name evidence="7" type="ORF">O3M35_005540</name>
</gene>
<dbReference type="CDD" id="cd06450">
    <property type="entry name" value="DOPA_deC_like"/>
    <property type="match status" value="1"/>
</dbReference>
<dbReference type="Gene3D" id="1.20.1340.10">
    <property type="entry name" value="dopa decarboxylase, N-terminal domain"/>
    <property type="match status" value="1"/>
</dbReference>
<comment type="caution">
    <text evidence="7">The sequence shown here is derived from an EMBL/GenBank/DDBJ whole genome shotgun (WGS) entry which is preliminary data.</text>
</comment>
<evidence type="ECO:0000256" key="2">
    <source>
        <dbReference type="ARBA" id="ARBA00009533"/>
    </source>
</evidence>
<dbReference type="AlphaFoldDB" id="A0AAW1DJ14"/>
<evidence type="ECO:0000313" key="8">
    <source>
        <dbReference type="Proteomes" id="UP001461498"/>
    </source>
</evidence>
<dbReference type="FunFam" id="3.40.640.10:FF:000025">
    <property type="entry name" value="Histidine decarboxylase"/>
    <property type="match status" value="1"/>
</dbReference>
<dbReference type="Proteomes" id="UP001461498">
    <property type="component" value="Unassembled WGS sequence"/>
</dbReference>
<dbReference type="GO" id="GO:0004058">
    <property type="term" value="F:aromatic-L-amino-acid decarboxylase activity"/>
    <property type="evidence" value="ECO:0007669"/>
    <property type="project" value="TreeGrafter"/>
</dbReference>
<protein>
    <recommendedName>
        <fullName evidence="9">Aromatic-L-amino-acid decarboxylase</fullName>
    </recommendedName>
</protein>
<dbReference type="InterPro" id="IPR002129">
    <property type="entry name" value="PyrdxlP-dep_de-COase"/>
</dbReference>
<dbReference type="PANTHER" id="PTHR11999:SF60">
    <property type="entry name" value="3,4-DIHYDROXYPHENYLACETALDEHYDE SYNTHASE"/>
    <property type="match status" value="1"/>
</dbReference>